<dbReference type="SUPFAM" id="SSF53300">
    <property type="entry name" value="vWA-like"/>
    <property type="match status" value="1"/>
</dbReference>
<dbReference type="GO" id="GO:0007229">
    <property type="term" value="P:integrin-mediated signaling pathway"/>
    <property type="evidence" value="ECO:0007669"/>
    <property type="project" value="UniProtKB-KW"/>
</dbReference>
<dbReference type="SMART" id="SM00191">
    <property type="entry name" value="Int_alpha"/>
    <property type="match status" value="4"/>
</dbReference>
<comment type="subcellular location">
    <subcellularLocation>
        <location evidence="1 16">Membrane</location>
        <topology evidence="1 16">Single-pass type I membrane protein</topology>
    </subcellularLocation>
</comment>
<evidence type="ECO:0000256" key="7">
    <source>
        <dbReference type="ARBA" id="ARBA00022837"/>
    </source>
</evidence>
<evidence type="ECO:0000256" key="16">
    <source>
        <dbReference type="RuleBase" id="RU003762"/>
    </source>
</evidence>
<keyword evidence="9 16" id="KW-1133">Transmembrane helix</keyword>
<keyword evidence="11 16" id="KW-0472">Membrane</keyword>
<dbReference type="GO" id="GO:0009897">
    <property type="term" value="C:external side of plasma membrane"/>
    <property type="evidence" value="ECO:0007669"/>
    <property type="project" value="TreeGrafter"/>
</dbReference>
<dbReference type="GO" id="GO:0007160">
    <property type="term" value="P:cell-matrix adhesion"/>
    <property type="evidence" value="ECO:0007669"/>
    <property type="project" value="TreeGrafter"/>
</dbReference>
<dbReference type="PANTHER" id="PTHR23220">
    <property type="entry name" value="INTEGRIN ALPHA"/>
    <property type="match status" value="1"/>
</dbReference>
<evidence type="ECO:0000256" key="15">
    <source>
        <dbReference type="PROSITE-ProRule" id="PRU00803"/>
    </source>
</evidence>
<dbReference type="Pfam" id="PF08441">
    <property type="entry name" value="Integrin_A_Ig_1"/>
    <property type="match status" value="1"/>
</dbReference>
<dbReference type="GO" id="GO:0008305">
    <property type="term" value="C:integrin complex"/>
    <property type="evidence" value="ECO:0007669"/>
    <property type="project" value="InterPro"/>
</dbReference>
<dbReference type="PRINTS" id="PR01185">
    <property type="entry name" value="INTEGRINA"/>
</dbReference>
<feature type="repeat" description="FG-GAP" evidence="15">
    <location>
        <begin position="82"/>
        <end position="139"/>
    </location>
</feature>
<keyword evidence="7" id="KW-0106">Calcium</keyword>
<keyword evidence="6" id="KW-0677">Repeat</keyword>
<dbReference type="PANTHER" id="PTHR23220:SF118">
    <property type="entry name" value="INTEGRIN ALPHA-X"/>
    <property type="match status" value="1"/>
</dbReference>
<keyword evidence="19" id="KW-1185">Reference proteome</keyword>
<dbReference type="Gene3D" id="2.130.10.130">
    <property type="entry name" value="Integrin alpha, N-terminal"/>
    <property type="match status" value="1"/>
</dbReference>
<dbReference type="Gene3D" id="2.60.40.1510">
    <property type="entry name" value="ntegrin, alpha v. Chain A, domain 3"/>
    <property type="match status" value="1"/>
</dbReference>
<evidence type="ECO:0000256" key="1">
    <source>
        <dbReference type="ARBA" id="ARBA00004479"/>
    </source>
</evidence>
<evidence type="ECO:0000313" key="19">
    <source>
        <dbReference type="Proteomes" id="UP000314982"/>
    </source>
</evidence>
<dbReference type="Pfam" id="PF01839">
    <property type="entry name" value="FG-GAP"/>
    <property type="match status" value="2"/>
</dbReference>
<dbReference type="GO" id="GO:0033627">
    <property type="term" value="P:cell adhesion mediated by integrin"/>
    <property type="evidence" value="ECO:0007669"/>
    <property type="project" value="TreeGrafter"/>
</dbReference>
<dbReference type="PRINTS" id="PR00453">
    <property type="entry name" value="VWFADOMAIN"/>
</dbReference>
<keyword evidence="5" id="KW-0732">Signal</keyword>
<keyword evidence="8 16" id="KW-0130">Cell adhesion</keyword>
<sequence length="988" mass="108610">MEREWKRLDKIFYVNPISSAATWNYPNKVFSEGISSLSSSSSQTGTTSDLSFHSHVHWSVTMDWIIPLSFYLSVPQGALAFNIDPVPWKYVSEPAAGFGYEVVQRNPTSLLISAPLEQYEQNRRGQVYRCLVKDSSCTPLSIQVPSHGINMSLGLSMTKDPESLKTMVCGPTIPRECKTITTYNGMCFEVDSRLNVGQPVPSSLEDCPGQTDIAFLLDGSGSVRRDDFQRMKNFVKDLIKEFLGRDTQFAVAQYSTSCTIHFNLNTFDVINWDSQVSSIGQQGGWTYTAASIIKVVQDVFSTSGGSRPKAKKILIVITDGESNDSVMLGNAASEAETKNIIRFAIGVGQAFFKTSAKKELETIASSPLSKHVFQVGSFQALDQIKDTLQNSIFPIEGSQTTGESIKMEMAQEGFSAAYMPGGGFQMGSVGAFQWRGAYQENTGSTLNPTPQQSQNMEPDSYMGYSMAVARTHTRQFTILGAPRFKHTGRVVVFPSRDTDKSIESSGQIGAYFGAEVCAMDVNKDSYSDLVVISAPMFTDKDREGRVYVCTINDWSGVACQFVAEMTLEGDAGQMGRFGTSLAPLPDLNMDGFNDLAVGAPLENDGQGSVYIFHGTSTGISKIKSQRISGSDVQSGLKSFGLSISQTSLDMSLDSLPDLAVGSKGAVLLLRSRPIVTLTARVSFNPPKIPTNQSDCSTPLTNIVKVCFTMTRHTTDTKDLKAKIIYTLTLDVTRQAPNYRAYITPKIREETKTVTLQLQEQCFSRKFFIEACPEDSLNELSNELNFTFEGLPTTSSGGLSSSLSPQSPTTTYHPLGFEINCGADNNCIDNLKVDFNFTGSSEVRVGIDEVVNVTVSVESREENSYNSHVILTYPAGLSFRRFTILQGRVECNSSDSVENVMWGQSDCTIDKPIFKSNSKALLIISYGIDRNTKFGQMMAFTANASSGNAHSPESELFKVKEIGVKYSIFVVIKRYVLFIFHIIFSYMWV</sequence>
<evidence type="ECO:0000256" key="5">
    <source>
        <dbReference type="ARBA" id="ARBA00022729"/>
    </source>
</evidence>
<dbReference type="SMART" id="SM00327">
    <property type="entry name" value="VWA"/>
    <property type="match status" value="1"/>
</dbReference>
<evidence type="ECO:0000256" key="4">
    <source>
        <dbReference type="ARBA" id="ARBA00022723"/>
    </source>
</evidence>
<evidence type="ECO:0000256" key="3">
    <source>
        <dbReference type="ARBA" id="ARBA00022692"/>
    </source>
</evidence>
<keyword evidence="3 16" id="KW-0812">Transmembrane</keyword>
<evidence type="ECO:0000256" key="11">
    <source>
        <dbReference type="ARBA" id="ARBA00023136"/>
    </source>
</evidence>
<feature type="transmembrane region" description="Helical" evidence="16">
    <location>
        <begin position="965"/>
        <end position="987"/>
    </location>
</feature>
<dbReference type="InterPro" id="IPR048285">
    <property type="entry name" value="Integrin_alpha_Ig-like_2"/>
</dbReference>
<keyword evidence="4" id="KW-0479">Metal-binding</keyword>
<evidence type="ECO:0000256" key="2">
    <source>
        <dbReference type="ARBA" id="ARBA00008054"/>
    </source>
</evidence>
<dbReference type="InterPro" id="IPR013649">
    <property type="entry name" value="Integrin_alpha_Ig-like_1"/>
</dbReference>
<evidence type="ECO:0000256" key="8">
    <source>
        <dbReference type="ARBA" id="ARBA00022889"/>
    </source>
</evidence>
<reference evidence="19" key="1">
    <citation type="submission" date="2018-06" db="EMBL/GenBank/DDBJ databases">
        <title>Genome assembly of Danube salmon.</title>
        <authorList>
            <person name="Macqueen D.J."/>
            <person name="Gundappa M.K."/>
        </authorList>
    </citation>
    <scope>NUCLEOTIDE SEQUENCE [LARGE SCALE GENOMIC DNA]</scope>
</reference>
<keyword evidence="12" id="KW-1015">Disulfide bond</keyword>
<dbReference type="PROSITE" id="PS50234">
    <property type="entry name" value="VWFA"/>
    <property type="match status" value="1"/>
</dbReference>
<evidence type="ECO:0000256" key="13">
    <source>
        <dbReference type="ARBA" id="ARBA00023170"/>
    </source>
</evidence>
<dbReference type="PROSITE" id="PS51470">
    <property type="entry name" value="FG_GAP"/>
    <property type="match status" value="4"/>
</dbReference>
<dbReference type="Ensembl" id="ENSHHUT00000049838.1">
    <property type="protein sequence ID" value="ENSHHUP00000048088.1"/>
    <property type="gene ID" value="ENSHHUG00000029179.1"/>
</dbReference>
<feature type="repeat" description="FG-GAP" evidence="15">
    <location>
        <begin position="625"/>
        <end position="686"/>
    </location>
</feature>
<feature type="domain" description="VWFA" evidence="17">
    <location>
        <begin position="212"/>
        <end position="388"/>
    </location>
</feature>
<dbReference type="SUPFAM" id="SSF69318">
    <property type="entry name" value="Integrin alpha N-terminal domain"/>
    <property type="match status" value="1"/>
</dbReference>
<name>A0A4W5NDS9_9TELE</name>
<dbReference type="AlphaFoldDB" id="A0A4W5NDS9"/>
<dbReference type="GO" id="GO:0005178">
    <property type="term" value="F:integrin binding"/>
    <property type="evidence" value="ECO:0007669"/>
    <property type="project" value="TreeGrafter"/>
</dbReference>
<dbReference type="SUPFAM" id="SSF69179">
    <property type="entry name" value="Integrin domains"/>
    <property type="match status" value="2"/>
</dbReference>
<reference evidence="18" key="2">
    <citation type="submission" date="2025-08" db="UniProtKB">
        <authorList>
            <consortium name="Ensembl"/>
        </authorList>
    </citation>
    <scope>IDENTIFICATION</scope>
</reference>
<dbReference type="Pfam" id="PF00092">
    <property type="entry name" value="VWA"/>
    <property type="match status" value="1"/>
</dbReference>
<dbReference type="Proteomes" id="UP000314982">
    <property type="component" value="Unassembled WGS sequence"/>
</dbReference>
<dbReference type="GeneTree" id="ENSGT00940000154838"/>
<dbReference type="InterPro" id="IPR032695">
    <property type="entry name" value="Integrin_dom_sf"/>
</dbReference>
<dbReference type="InterPro" id="IPR013519">
    <property type="entry name" value="Int_alpha_beta-p"/>
</dbReference>
<keyword evidence="10 16" id="KW-0401">Integrin</keyword>
<organism evidence="18 19">
    <name type="scientific">Hucho hucho</name>
    <name type="common">huchen</name>
    <dbReference type="NCBI Taxonomy" id="62062"/>
    <lineage>
        <taxon>Eukaryota</taxon>
        <taxon>Metazoa</taxon>
        <taxon>Chordata</taxon>
        <taxon>Craniata</taxon>
        <taxon>Vertebrata</taxon>
        <taxon>Euteleostomi</taxon>
        <taxon>Actinopterygii</taxon>
        <taxon>Neopterygii</taxon>
        <taxon>Teleostei</taxon>
        <taxon>Protacanthopterygii</taxon>
        <taxon>Salmoniformes</taxon>
        <taxon>Salmonidae</taxon>
        <taxon>Salmoninae</taxon>
        <taxon>Hucho</taxon>
    </lineage>
</organism>
<protein>
    <submittedName>
        <fullName evidence="18">Integrin, alpha M (complement component 3 receptor 3 subunit)</fullName>
    </submittedName>
</protein>
<feature type="repeat" description="FG-GAP" evidence="15">
    <location>
        <begin position="564"/>
        <end position="621"/>
    </location>
</feature>
<evidence type="ECO:0000259" key="17">
    <source>
        <dbReference type="PROSITE" id="PS50234"/>
    </source>
</evidence>
<evidence type="ECO:0000256" key="10">
    <source>
        <dbReference type="ARBA" id="ARBA00023037"/>
    </source>
</evidence>
<comment type="similarity">
    <text evidence="2 16">Belongs to the integrin alpha chain family.</text>
</comment>
<evidence type="ECO:0000256" key="6">
    <source>
        <dbReference type="ARBA" id="ARBA00022737"/>
    </source>
</evidence>
<dbReference type="Pfam" id="PF20805">
    <property type="entry name" value="Integrin_A_Ig_2"/>
    <property type="match status" value="1"/>
</dbReference>
<keyword evidence="13 16" id="KW-0675">Receptor</keyword>
<dbReference type="STRING" id="62062.ENSHHUP00000048088"/>
<dbReference type="InterPro" id="IPR036465">
    <property type="entry name" value="vWFA_dom_sf"/>
</dbReference>
<dbReference type="FunFam" id="3.40.50.410:FF:000012">
    <property type="entry name" value="Integrin, alpha 10"/>
    <property type="match status" value="1"/>
</dbReference>
<evidence type="ECO:0000256" key="14">
    <source>
        <dbReference type="ARBA" id="ARBA00023180"/>
    </source>
</evidence>
<dbReference type="GO" id="GO:0046872">
    <property type="term" value="F:metal ion binding"/>
    <property type="evidence" value="ECO:0007669"/>
    <property type="project" value="UniProtKB-KW"/>
</dbReference>
<evidence type="ECO:0000256" key="12">
    <source>
        <dbReference type="ARBA" id="ARBA00023157"/>
    </source>
</evidence>
<dbReference type="Gene3D" id="2.60.40.1460">
    <property type="entry name" value="Integrin domains. Chain A, domain 2"/>
    <property type="match status" value="1"/>
</dbReference>
<keyword evidence="14" id="KW-0325">Glycoprotein</keyword>
<dbReference type="InterPro" id="IPR002035">
    <property type="entry name" value="VWF_A"/>
</dbReference>
<evidence type="ECO:0000256" key="9">
    <source>
        <dbReference type="ARBA" id="ARBA00022989"/>
    </source>
</evidence>
<evidence type="ECO:0000313" key="18">
    <source>
        <dbReference type="Ensembl" id="ENSHHUP00000048088.1"/>
    </source>
</evidence>
<reference evidence="18" key="3">
    <citation type="submission" date="2025-09" db="UniProtKB">
        <authorList>
            <consortium name="Ensembl"/>
        </authorList>
    </citation>
    <scope>IDENTIFICATION</scope>
</reference>
<dbReference type="InterPro" id="IPR000413">
    <property type="entry name" value="Integrin_alpha"/>
</dbReference>
<dbReference type="GO" id="GO:0098609">
    <property type="term" value="P:cell-cell adhesion"/>
    <property type="evidence" value="ECO:0007669"/>
    <property type="project" value="TreeGrafter"/>
</dbReference>
<accession>A0A4W5NDS9</accession>
<dbReference type="Gene3D" id="3.40.50.410">
    <property type="entry name" value="von Willebrand factor, type A domain"/>
    <property type="match status" value="1"/>
</dbReference>
<proteinExistence type="inferred from homology"/>
<feature type="repeat" description="FG-GAP" evidence="15">
    <location>
        <begin position="497"/>
        <end position="558"/>
    </location>
</feature>
<dbReference type="InterPro" id="IPR028994">
    <property type="entry name" value="Integrin_alpha_N"/>
</dbReference>
<dbReference type="InterPro" id="IPR013517">
    <property type="entry name" value="FG-GAP"/>
</dbReference>